<comment type="caution">
    <text evidence="1">The sequence shown here is derived from an EMBL/GenBank/DDBJ whole genome shotgun (WGS) entry which is preliminary data.</text>
</comment>
<keyword evidence="2" id="KW-1185">Reference proteome</keyword>
<name>A0ABU9DK76_9BACL</name>
<gene>
    <name evidence="1" type="ORF">WMW72_11290</name>
</gene>
<organism evidence="1 2">
    <name type="scientific">Paenibacillus filicis</name>
    <dbReference type="NCBI Taxonomy" id="669464"/>
    <lineage>
        <taxon>Bacteria</taxon>
        <taxon>Bacillati</taxon>
        <taxon>Bacillota</taxon>
        <taxon>Bacilli</taxon>
        <taxon>Bacillales</taxon>
        <taxon>Paenibacillaceae</taxon>
        <taxon>Paenibacillus</taxon>
    </lineage>
</organism>
<dbReference type="Proteomes" id="UP001469365">
    <property type="component" value="Unassembled WGS sequence"/>
</dbReference>
<reference evidence="1 2" key="1">
    <citation type="submission" date="2024-04" db="EMBL/GenBank/DDBJ databases">
        <title>draft genome sequnece of Paenibacillus filicis.</title>
        <authorList>
            <person name="Kim D.-U."/>
        </authorList>
    </citation>
    <scope>NUCLEOTIDE SEQUENCE [LARGE SCALE GENOMIC DNA]</scope>
    <source>
        <strain evidence="1 2">KACC14197</strain>
    </source>
</reference>
<dbReference type="RefSeq" id="WP_341415571.1">
    <property type="nucleotide sequence ID" value="NZ_JBBPCC010000006.1"/>
</dbReference>
<sequence>MISIWFVAVQRISDSSLFIYETEDEAKEEYENLFVKYLEDEAEDDVKLVFGKVTELTHFK</sequence>
<proteinExistence type="predicted"/>
<evidence type="ECO:0000313" key="1">
    <source>
        <dbReference type="EMBL" id="MEK8128490.1"/>
    </source>
</evidence>
<accession>A0ABU9DK76</accession>
<dbReference type="EMBL" id="JBBPCC010000006">
    <property type="protein sequence ID" value="MEK8128490.1"/>
    <property type="molecule type" value="Genomic_DNA"/>
</dbReference>
<evidence type="ECO:0000313" key="2">
    <source>
        <dbReference type="Proteomes" id="UP001469365"/>
    </source>
</evidence>
<protein>
    <submittedName>
        <fullName evidence="1">Uncharacterized protein</fullName>
    </submittedName>
</protein>